<accession>A0A7Y9K0L3</accession>
<dbReference type="RefSeq" id="WP_140460343.1">
    <property type="nucleotide sequence ID" value="NZ_BAABFI010000006.1"/>
</dbReference>
<evidence type="ECO:0000313" key="2">
    <source>
        <dbReference type="EMBL" id="GIG33532.1"/>
    </source>
</evidence>
<dbReference type="Proteomes" id="UP000618382">
    <property type="component" value="Unassembled WGS sequence"/>
</dbReference>
<keyword evidence="1" id="KW-1133">Transmembrane helix</keyword>
<dbReference type="Proteomes" id="UP000577956">
    <property type="component" value="Unassembled WGS sequence"/>
</dbReference>
<keyword evidence="1" id="KW-0472">Membrane</keyword>
<evidence type="ECO:0000313" key="4">
    <source>
        <dbReference type="Proteomes" id="UP000577956"/>
    </source>
</evidence>
<reference evidence="3 4" key="1">
    <citation type="submission" date="2020-07" db="EMBL/GenBank/DDBJ databases">
        <title>Sequencing the genomes of 1000 actinobacteria strains.</title>
        <authorList>
            <person name="Klenk H.-P."/>
        </authorList>
    </citation>
    <scope>NUCLEOTIDE SEQUENCE [LARGE SCALE GENOMIC DNA]</scope>
    <source>
        <strain evidence="3 4">DSM 24482</strain>
    </source>
</reference>
<comment type="caution">
    <text evidence="3">The sequence shown here is derived from an EMBL/GenBank/DDBJ whole genome shotgun (WGS) entry which is preliminary data.</text>
</comment>
<evidence type="ECO:0000313" key="5">
    <source>
        <dbReference type="Proteomes" id="UP000618382"/>
    </source>
</evidence>
<gene>
    <name evidence="3" type="ORF">BKA21_003573</name>
    <name evidence="2" type="ORF">Col01nite_26910</name>
</gene>
<keyword evidence="1" id="KW-0812">Transmembrane</keyword>
<sequence length="216" mass="22998">MAGTGSRKSREERAAQVAALREQQKRAERRRTIVAVSVVGALVVGLLGWAGVVIVGQARQTAAAEAEAEAPIEGVQEYADLSFDHVEGVVDYEQTPPVGGPHNAVWLNCGVYDTVVPDENAVHALEHGAVWITYDPALPADQLEILTELAAGESYMLLTPYEGLGSPVVATAWGYQLPLEDAADPRLETFVRKYLLNPDLPEAGALCSNGIGEPVA</sequence>
<evidence type="ECO:0000313" key="3">
    <source>
        <dbReference type="EMBL" id="NYD88024.1"/>
    </source>
</evidence>
<dbReference type="AlphaFoldDB" id="A0A7Y9K0L3"/>
<dbReference type="InterPro" id="IPR021454">
    <property type="entry name" value="DUF3105"/>
</dbReference>
<dbReference type="Pfam" id="PF11303">
    <property type="entry name" value="DUF3105"/>
    <property type="match status" value="1"/>
</dbReference>
<dbReference type="EMBL" id="BONN01000008">
    <property type="protein sequence ID" value="GIG33532.1"/>
    <property type="molecule type" value="Genomic_DNA"/>
</dbReference>
<protein>
    <submittedName>
        <fullName evidence="2">Membrane protein</fullName>
    </submittedName>
</protein>
<keyword evidence="5" id="KW-1185">Reference proteome</keyword>
<name>A0A7Y9K0L3_9CELL</name>
<feature type="transmembrane region" description="Helical" evidence="1">
    <location>
        <begin position="33"/>
        <end position="55"/>
    </location>
</feature>
<proteinExistence type="predicted"/>
<reference evidence="2 5" key="2">
    <citation type="submission" date="2021-01" db="EMBL/GenBank/DDBJ databases">
        <title>Whole genome shotgun sequence of Cellulomonas oligotrophica NBRC 109435.</title>
        <authorList>
            <person name="Komaki H."/>
            <person name="Tamura T."/>
        </authorList>
    </citation>
    <scope>NUCLEOTIDE SEQUENCE [LARGE SCALE GENOMIC DNA]</scope>
    <source>
        <strain evidence="2 5">NBRC 109435</strain>
    </source>
</reference>
<evidence type="ECO:0000256" key="1">
    <source>
        <dbReference type="SAM" id="Phobius"/>
    </source>
</evidence>
<organism evidence="3 4">
    <name type="scientific">Cellulomonas oligotrophica</name>
    <dbReference type="NCBI Taxonomy" id="931536"/>
    <lineage>
        <taxon>Bacteria</taxon>
        <taxon>Bacillati</taxon>
        <taxon>Actinomycetota</taxon>
        <taxon>Actinomycetes</taxon>
        <taxon>Micrococcales</taxon>
        <taxon>Cellulomonadaceae</taxon>
        <taxon>Cellulomonas</taxon>
    </lineage>
</organism>
<dbReference type="EMBL" id="JACCBK010000001">
    <property type="protein sequence ID" value="NYD88024.1"/>
    <property type="molecule type" value="Genomic_DNA"/>
</dbReference>